<keyword evidence="3" id="KW-0808">Transferase</keyword>
<reference evidence="3 4" key="1">
    <citation type="submission" date="2013-09" db="EMBL/GenBank/DDBJ databases">
        <title>Corchorus capsularis genome sequencing.</title>
        <authorList>
            <person name="Alam M."/>
            <person name="Haque M.S."/>
            <person name="Islam M.S."/>
            <person name="Emdad E.M."/>
            <person name="Islam M.M."/>
            <person name="Ahmed B."/>
            <person name="Halim A."/>
            <person name="Hossen Q.M.M."/>
            <person name="Hossain M.Z."/>
            <person name="Ahmed R."/>
            <person name="Khan M.M."/>
            <person name="Islam R."/>
            <person name="Rashid M.M."/>
            <person name="Khan S.A."/>
            <person name="Rahman M.S."/>
            <person name="Alam M."/>
        </authorList>
    </citation>
    <scope>NUCLEOTIDE SEQUENCE [LARGE SCALE GENOMIC DNA]</scope>
    <source>
        <strain evidence="4">cv. CVL-1</strain>
        <tissue evidence="3">Whole seedling</tissue>
    </source>
</reference>
<keyword evidence="4" id="KW-1185">Reference proteome</keyword>
<dbReference type="InterPro" id="IPR013103">
    <property type="entry name" value="RVT_2"/>
</dbReference>
<dbReference type="Gramene" id="OMP03590">
    <property type="protein sequence ID" value="OMP03590"/>
    <property type="gene ID" value="CCACVL1_02353"/>
</dbReference>
<dbReference type="InterPro" id="IPR043502">
    <property type="entry name" value="DNA/RNA_pol_sf"/>
</dbReference>
<sequence>MRLMDVVTAYLYGSLDSDIYMKIPEEFKMPVAYTPRNLFSIKLQRSLYGLKQSGRMWYQRLSDYLIKEGYMNDPICPCVFIKKSETGFVVIEVYVNDINIIGTPYELSKAAGYLKKEFEVKDLGKTKLCLGLELEHKENGILVHQSAYTERLLRHFNMDKSHPLSTHMVVRSLDPQKDMFRPKQTDEDMLGPEVPYFNAIGGLMYLREFIKGDRTKHISPKFFHTHELQESRQVDVKQIRSSDNLADLFTKSLPTSTFERIVYGIGGVIIVRCTLFPLYSVFIPLGFTDLSTRFPLMANRDLNRSIDPTTFPTPQTLLHWLKPRLPSETVTLWGTKPGTKNVHNLWLELTLGESSILYNTNSPPICTTEMIFVEIIGNFNNNKKTLCQFRQLLSDGTMQPYNCPLSRRMKQGESPEVAAYRAIKEEFGSILQVEDVTQIVQMVPGKYKRVENEINSSTYPGLKSRYVMHTLFTYVEGLTAGEPFVTEVSEFGDCSEFKEFVDKALRVKRRNWIWRRFDEDSMNF</sequence>
<evidence type="ECO:0000259" key="2">
    <source>
        <dbReference type="Pfam" id="PF07727"/>
    </source>
</evidence>
<dbReference type="EMBL" id="AWWV01006016">
    <property type="protein sequence ID" value="OMP03590.1"/>
    <property type="molecule type" value="Genomic_DNA"/>
</dbReference>
<feature type="domain" description="Reverse transcriptase Ty1/copia-type" evidence="2">
    <location>
        <begin position="4"/>
        <end position="168"/>
    </location>
</feature>
<keyword evidence="1" id="KW-1133">Transmembrane helix</keyword>
<accession>A0A1R3K910</accession>
<dbReference type="GO" id="GO:0003964">
    <property type="term" value="F:RNA-directed DNA polymerase activity"/>
    <property type="evidence" value="ECO:0007669"/>
    <property type="project" value="UniProtKB-KW"/>
</dbReference>
<feature type="transmembrane region" description="Helical" evidence="1">
    <location>
        <begin position="261"/>
        <end position="287"/>
    </location>
</feature>
<keyword evidence="1" id="KW-0472">Membrane</keyword>
<dbReference type="SUPFAM" id="SSF56672">
    <property type="entry name" value="DNA/RNA polymerases"/>
    <property type="match status" value="1"/>
</dbReference>
<evidence type="ECO:0000313" key="3">
    <source>
        <dbReference type="EMBL" id="OMP03590.1"/>
    </source>
</evidence>
<name>A0A1R3K910_COCAP</name>
<keyword evidence="1" id="KW-0812">Transmembrane</keyword>
<dbReference type="Proteomes" id="UP000188268">
    <property type="component" value="Unassembled WGS sequence"/>
</dbReference>
<organism evidence="3 4">
    <name type="scientific">Corchorus capsularis</name>
    <name type="common">Jute</name>
    <dbReference type="NCBI Taxonomy" id="210143"/>
    <lineage>
        <taxon>Eukaryota</taxon>
        <taxon>Viridiplantae</taxon>
        <taxon>Streptophyta</taxon>
        <taxon>Embryophyta</taxon>
        <taxon>Tracheophyta</taxon>
        <taxon>Spermatophyta</taxon>
        <taxon>Magnoliopsida</taxon>
        <taxon>eudicotyledons</taxon>
        <taxon>Gunneridae</taxon>
        <taxon>Pentapetalae</taxon>
        <taxon>rosids</taxon>
        <taxon>malvids</taxon>
        <taxon>Malvales</taxon>
        <taxon>Malvaceae</taxon>
        <taxon>Grewioideae</taxon>
        <taxon>Apeibeae</taxon>
        <taxon>Corchorus</taxon>
    </lineage>
</organism>
<evidence type="ECO:0000256" key="1">
    <source>
        <dbReference type="SAM" id="Phobius"/>
    </source>
</evidence>
<dbReference type="PANTHER" id="PTHR36395">
    <property type="entry name" value="RING-H2 ZINC FINGER PROTEIN"/>
    <property type="match status" value="1"/>
</dbReference>
<dbReference type="PANTHER" id="PTHR36395:SF1">
    <property type="entry name" value="RING-H2 ZINC FINGER PROTEIN"/>
    <property type="match status" value="1"/>
</dbReference>
<dbReference type="STRING" id="210143.A0A1R3K910"/>
<comment type="caution">
    <text evidence="3">The sequence shown here is derived from an EMBL/GenBank/DDBJ whole genome shotgun (WGS) entry which is preliminary data.</text>
</comment>
<gene>
    <name evidence="3" type="ORF">CCACVL1_02353</name>
</gene>
<dbReference type="Pfam" id="PF07727">
    <property type="entry name" value="RVT_2"/>
    <property type="match status" value="1"/>
</dbReference>
<protein>
    <submittedName>
        <fullName evidence="3">Reverse transcriptase, RNA-dependent DNA polymerase</fullName>
    </submittedName>
</protein>
<evidence type="ECO:0000313" key="4">
    <source>
        <dbReference type="Proteomes" id="UP000188268"/>
    </source>
</evidence>
<dbReference type="OrthoDB" id="1000939at2759"/>
<keyword evidence="3" id="KW-0548">Nucleotidyltransferase</keyword>
<proteinExistence type="predicted"/>
<keyword evidence="3" id="KW-0695">RNA-directed DNA polymerase</keyword>
<dbReference type="AlphaFoldDB" id="A0A1R3K910"/>